<gene>
    <name evidence="2" type="ORF">NIES267_71920</name>
</gene>
<dbReference type="GO" id="GO:0006352">
    <property type="term" value="P:DNA-templated transcription initiation"/>
    <property type="evidence" value="ECO:0007669"/>
    <property type="project" value="InterPro"/>
</dbReference>
<evidence type="ECO:0000313" key="3">
    <source>
        <dbReference type="Proteomes" id="UP000218418"/>
    </source>
</evidence>
<reference evidence="2 3" key="1">
    <citation type="submission" date="2017-06" db="EMBL/GenBank/DDBJ databases">
        <title>Genome sequencing of cyanobaciteial culture collection at National Institute for Environmental Studies (NIES).</title>
        <authorList>
            <person name="Hirose Y."/>
            <person name="Shimura Y."/>
            <person name="Fujisawa T."/>
            <person name="Nakamura Y."/>
            <person name="Kawachi M."/>
        </authorList>
    </citation>
    <scope>NUCLEOTIDE SEQUENCE [LARGE SCALE GENOMIC DNA]</scope>
    <source>
        <strain evidence="2 3">NIES-267</strain>
        <plasmid evidence="3">Plasmid1 dna</plasmid>
    </source>
</reference>
<dbReference type="InterPro" id="IPR007627">
    <property type="entry name" value="RNA_pol_sigma70_r2"/>
</dbReference>
<evidence type="ECO:0000259" key="1">
    <source>
        <dbReference type="Pfam" id="PF04542"/>
    </source>
</evidence>
<name>A0A1Z4M2R4_9CYAN</name>
<protein>
    <recommendedName>
        <fullName evidence="1">RNA polymerase sigma-70 region 2 domain-containing protein</fullName>
    </recommendedName>
</protein>
<organism evidence="2 3">
    <name type="scientific">Calothrix parasitica NIES-267</name>
    <dbReference type="NCBI Taxonomy" id="1973488"/>
    <lineage>
        <taxon>Bacteria</taxon>
        <taxon>Bacillati</taxon>
        <taxon>Cyanobacteriota</taxon>
        <taxon>Cyanophyceae</taxon>
        <taxon>Nostocales</taxon>
        <taxon>Calotrichaceae</taxon>
        <taxon>Calothrix</taxon>
    </lineage>
</organism>
<feature type="domain" description="RNA polymerase sigma-70 region 2" evidence="1">
    <location>
        <begin position="19"/>
        <end position="86"/>
    </location>
</feature>
<dbReference type="InterPro" id="IPR013325">
    <property type="entry name" value="RNA_pol_sigma_r2"/>
</dbReference>
<dbReference type="GO" id="GO:0003700">
    <property type="term" value="F:DNA-binding transcription factor activity"/>
    <property type="evidence" value="ECO:0007669"/>
    <property type="project" value="InterPro"/>
</dbReference>
<dbReference type="Proteomes" id="UP000218418">
    <property type="component" value="Plasmid plasmid1"/>
</dbReference>
<proteinExistence type="predicted"/>
<dbReference type="InterPro" id="IPR014284">
    <property type="entry name" value="RNA_pol_sigma-70_dom"/>
</dbReference>
<dbReference type="EMBL" id="AP018228">
    <property type="protein sequence ID" value="BAY87668.1"/>
    <property type="molecule type" value="Genomic_DNA"/>
</dbReference>
<keyword evidence="3" id="KW-1185">Reference proteome</keyword>
<evidence type="ECO:0000313" key="2">
    <source>
        <dbReference type="EMBL" id="BAY87668.1"/>
    </source>
</evidence>
<dbReference type="SUPFAM" id="SSF88946">
    <property type="entry name" value="Sigma2 domain of RNA polymerase sigma factors"/>
    <property type="match status" value="1"/>
</dbReference>
<dbReference type="AlphaFoldDB" id="A0A1Z4M2R4"/>
<dbReference type="NCBIfam" id="TIGR02937">
    <property type="entry name" value="sigma70-ECF"/>
    <property type="match status" value="1"/>
</dbReference>
<accession>A0A1Z4M2R4</accession>
<keyword evidence="2" id="KW-0614">Plasmid</keyword>
<dbReference type="OrthoDB" id="485245at2"/>
<dbReference type="Gene3D" id="1.10.1740.10">
    <property type="match status" value="1"/>
</dbReference>
<geneLocation type="plasmid" evidence="3">
    <name>Plasmid1 dna</name>
</geneLocation>
<sequence length="214" mass="24701">MFLEPQAEFLIQQVNSAKHREIINKIARKHTRGTSISWEDAAQTACIKVMEAVKAGRFRQGGVEEFYRWVTVVARFEIINFVKKERYRNCQSLDTTIIGTDLSVIDTIPSQEDLFYSCERADLIIKAKEAITILDTRYPQRGYLKLWQGMVASKKQTQLAQELGVSQGEVSKRWKELVARVVVELGLQQVEAIKREQQKGSKLKNTRKHSKTKW</sequence>
<dbReference type="Pfam" id="PF04542">
    <property type="entry name" value="Sigma70_r2"/>
    <property type="match status" value="1"/>
</dbReference>